<dbReference type="Proteomes" id="UP000324800">
    <property type="component" value="Unassembled WGS sequence"/>
</dbReference>
<proteinExistence type="predicted"/>
<gene>
    <name evidence="1" type="ORF">EZS28_052429</name>
</gene>
<evidence type="ECO:0000313" key="2">
    <source>
        <dbReference type="Proteomes" id="UP000324800"/>
    </source>
</evidence>
<sequence length="73" mass="8224">MLIFSKEKSESEQNSLQSLIVKGLRVTSLLRYFEFSYLITLGSLIKSNPHFYHIRCAVSISVLCGGKCGIVIR</sequence>
<dbReference type="EMBL" id="SNRW01040731">
    <property type="protein sequence ID" value="KAA6341814.1"/>
    <property type="molecule type" value="Genomic_DNA"/>
</dbReference>
<reference evidence="1 2" key="1">
    <citation type="submission" date="2019-03" db="EMBL/GenBank/DDBJ databases">
        <title>Single cell metagenomics reveals metabolic interactions within the superorganism composed of flagellate Streblomastix strix and complex community of Bacteroidetes bacteria on its surface.</title>
        <authorList>
            <person name="Treitli S.C."/>
            <person name="Kolisko M."/>
            <person name="Husnik F."/>
            <person name="Keeling P."/>
            <person name="Hampl V."/>
        </authorList>
    </citation>
    <scope>NUCLEOTIDE SEQUENCE [LARGE SCALE GENOMIC DNA]</scope>
    <source>
        <strain evidence="1">ST1C</strain>
    </source>
</reference>
<dbReference type="AlphaFoldDB" id="A0A5J4S6V1"/>
<accession>A0A5J4S6V1</accession>
<protein>
    <submittedName>
        <fullName evidence="1">Uncharacterized protein</fullName>
    </submittedName>
</protein>
<organism evidence="1 2">
    <name type="scientific">Streblomastix strix</name>
    <dbReference type="NCBI Taxonomy" id="222440"/>
    <lineage>
        <taxon>Eukaryota</taxon>
        <taxon>Metamonada</taxon>
        <taxon>Preaxostyla</taxon>
        <taxon>Oxymonadida</taxon>
        <taxon>Streblomastigidae</taxon>
        <taxon>Streblomastix</taxon>
    </lineage>
</organism>
<comment type="caution">
    <text evidence="1">The sequence shown here is derived from an EMBL/GenBank/DDBJ whole genome shotgun (WGS) entry which is preliminary data.</text>
</comment>
<evidence type="ECO:0000313" key="1">
    <source>
        <dbReference type="EMBL" id="KAA6341814.1"/>
    </source>
</evidence>
<name>A0A5J4S6V1_9EUKA</name>
<feature type="non-terminal residue" evidence="1">
    <location>
        <position position="73"/>
    </location>
</feature>